<evidence type="ECO:0000256" key="7">
    <source>
        <dbReference type="PIRSR" id="PIRSR002854-1"/>
    </source>
</evidence>
<proteinExistence type="inferred from homology"/>
<evidence type="ECO:0000256" key="2">
    <source>
        <dbReference type="ARBA" id="ARBA00022729"/>
    </source>
</evidence>
<dbReference type="CDD" id="cd13597">
    <property type="entry name" value="PBP2_lipoprotein_Tp32"/>
    <property type="match status" value="1"/>
</dbReference>
<keyword evidence="4" id="KW-0564">Palmitate</keyword>
<keyword evidence="8" id="KW-0812">Transmembrane</keyword>
<dbReference type="EMBL" id="CP062796">
    <property type="protein sequence ID" value="QUL99720.1"/>
    <property type="molecule type" value="Genomic_DNA"/>
</dbReference>
<keyword evidence="8" id="KW-1133">Transmembrane helix</keyword>
<feature type="lipid moiety-binding region" description="S-diacylglycerol cysteine" evidence="7">
    <location>
        <position position="31"/>
    </location>
</feature>
<comment type="subcellular location">
    <subcellularLocation>
        <location evidence="1">Membrane</location>
        <topology evidence="1">Lipid-anchor</topology>
    </subcellularLocation>
</comment>
<sequence>MELRPRAKSFTCKFIAISCITALLAVFIAGCKPRGLKVGATAAPHAEILEVVKPILKKEGIDLQIVEYDDYVKPNIDLADKQIDANYFQHVPYLEDFAASRKLDLAWVAKIHIEPMGIYSSKIKSLSDLAEGGKVGIPNDATNGGRALALLEKAGLIKLKEGVGIKATVKDIVDNPKKLDIVELAAPMLPRTLPDLDIAVINGNFALQAGLSPTKDALFLESGDSPFANVLVVRKGDEKRADIQKLAKALQSPEVKRFIEEKYKGAVIPAF</sequence>
<evidence type="ECO:0000256" key="1">
    <source>
        <dbReference type="ARBA" id="ARBA00004635"/>
    </source>
</evidence>
<evidence type="ECO:0000256" key="6">
    <source>
        <dbReference type="PIRNR" id="PIRNR002854"/>
    </source>
</evidence>
<evidence type="ECO:0000256" key="4">
    <source>
        <dbReference type="ARBA" id="ARBA00023139"/>
    </source>
</evidence>
<dbReference type="PROSITE" id="PS51257">
    <property type="entry name" value="PROKAR_LIPOPROTEIN"/>
    <property type="match status" value="1"/>
</dbReference>
<dbReference type="Pfam" id="PF03180">
    <property type="entry name" value="Lipoprotein_9"/>
    <property type="match status" value="1"/>
</dbReference>
<dbReference type="PANTHER" id="PTHR30429:SF0">
    <property type="entry name" value="METHIONINE-BINDING LIPOPROTEIN METQ"/>
    <property type="match status" value="1"/>
</dbReference>
<keyword evidence="2" id="KW-0732">Signal</keyword>
<reference evidence="9" key="1">
    <citation type="submission" date="2020-10" db="EMBL/GenBank/DDBJ databases">
        <authorList>
            <person name="Kadnikov V."/>
            <person name="Beletsky A.V."/>
            <person name="Mardanov A.V."/>
            <person name="Karnachuk O.V."/>
            <person name="Ravin N.V."/>
        </authorList>
    </citation>
    <scope>NUCLEOTIDE SEQUENCE</scope>
    <source>
        <strain evidence="9">Bu02</strain>
    </source>
</reference>
<dbReference type="KEGG" id="fcz:IMF26_10570"/>
<evidence type="ECO:0000256" key="8">
    <source>
        <dbReference type="SAM" id="Phobius"/>
    </source>
</evidence>
<protein>
    <recommendedName>
        <fullName evidence="6">Lipoprotein</fullName>
    </recommendedName>
</protein>
<keyword evidence="5 6" id="KW-0449">Lipoprotein</keyword>
<dbReference type="PIRSF" id="PIRSF002854">
    <property type="entry name" value="MetQ"/>
    <property type="match status" value="1"/>
</dbReference>
<dbReference type="Gene3D" id="3.40.190.10">
    <property type="entry name" value="Periplasmic binding protein-like II"/>
    <property type="match status" value="2"/>
</dbReference>
<reference evidence="9" key="2">
    <citation type="journal article" date="2023" name="Biology">
        <title>Prokaryotic Life Associated with Coal-Fire Gas Vents Revealed by Metagenomics.</title>
        <authorList>
            <person name="Kadnikov V.V."/>
            <person name="Mardanov A.V."/>
            <person name="Beletsky A.V."/>
            <person name="Karnachuk O.V."/>
            <person name="Ravin N.V."/>
        </authorList>
    </citation>
    <scope>NUCLEOTIDE SEQUENCE</scope>
    <source>
        <strain evidence="9">Bu02</strain>
    </source>
</reference>
<evidence type="ECO:0000256" key="5">
    <source>
        <dbReference type="ARBA" id="ARBA00023288"/>
    </source>
</evidence>
<dbReference type="AlphaFoldDB" id="A0AAT9LIR2"/>
<dbReference type="GO" id="GO:0016020">
    <property type="term" value="C:membrane"/>
    <property type="evidence" value="ECO:0007669"/>
    <property type="project" value="UniProtKB-SubCell"/>
</dbReference>
<comment type="similarity">
    <text evidence="6">Belongs to the nlpA lipoprotein family.</text>
</comment>
<name>A0AAT9LIR2_9FIRM</name>
<dbReference type="PANTHER" id="PTHR30429">
    <property type="entry name" value="D-METHIONINE-BINDING LIPOPROTEIN METQ"/>
    <property type="match status" value="1"/>
</dbReference>
<dbReference type="InterPro" id="IPR004872">
    <property type="entry name" value="Lipoprotein_NlpA"/>
</dbReference>
<dbReference type="SUPFAM" id="SSF53850">
    <property type="entry name" value="Periplasmic binding protein-like II"/>
    <property type="match status" value="1"/>
</dbReference>
<gene>
    <name evidence="9" type="ORF">IMF26_10570</name>
</gene>
<evidence type="ECO:0000256" key="3">
    <source>
        <dbReference type="ARBA" id="ARBA00023136"/>
    </source>
</evidence>
<organism evidence="9">
    <name type="scientific">Candidatus Fermentithermobacillus carboniphilus</name>
    <dbReference type="NCBI Taxonomy" id="3085328"/>
    <lineage>
        <taxon>Bacteria</taxon>
        <taxon>Bacillati</taxon>
        <taxon>Bacillota</taxon>
        <taxon>Candidatus Fermentithermobacillia</taxon>
        <taxon>Candidatus Fermentithermobacillales</taxon>
        <taxon>Candidatus Fermentithermobacillaceae</taxon>
        <taxon>Candidatus Fermentithermobacillus</taxon>
    </lineage>
</organism>
<feature type="transmembrane region" description="Helical" evidence="8">
    <location>
        <begin position="12"/>
        <end position="30"/>
    </location>
</feature>
<keyword evidence="3 8" id="KW-0472">Membrane</keyword>
<evidence type="ECO:0000313" key="9">
    <source>
        <dbReference type="EMBL" id="QUL99720.1"/>
    </source>
</evidence>
<accession>A0AAT9LIR2</accession>